<dbReference type="PANTHER" id="PTHR24148:SF80">
    <property type="entry name" value="HETEROKARYON INCOMPATIBILITY DOMAIN-CONTAINING PROTEIN"/>
    <property type="match status" value="1"/>
</dbReference>
<dbReference type="InterPro" id="IPR052895">
    <property type="entry name" value="HetReg/Transcr_Mod"/>
</dbReference>
<organism evidence="2 3">
    <name type="scientific">Coleophoma crateriformis</name>
    <dbReference type="NCBI Taxonomy" id="565419"/>
    <lineage>
        <taxon>Eukaryota</taxon>
        <taxon>Fungi</taxon>
        <taxon>Dikarya</taxon>
        <taxon>Ascomycota</taxon>
        <taxon>Pezizomycotina</taxon>
        <taxon>Leotiomycetes</taxon>
        <taxon>Helotiales</taxon>
        <taxon>Dermateaceae</taxon>
        <taxon>Coleophoma</taxon>
    </lineage>
</organism>
<reference evidence="2 3" key="1">
    <citation type="journal article" date="2018" name="IMA Fungus">
        <title>IMA Genome-F 9: Draft genome sequence of Annulohypoxylon stygium, Aspergillus mulundensis, Berkeleyomyces basicola (syn. Thielaviopsis basicola), Ceratocystis smalleyi, two Cercospora beticola strains, Coleophoma cylindrospora, Fusarium fracticaudum, Phialophora cf. hyalina, and Morchella septimelata.</title>
        <authorList>
            <person name="Wingfield B.D."/>
            <person name="Bills G.F."/>
            <person name="Dong Y."/>
            <person name="Huang W."/>
            <person name="Nel W.J."/>
            <person name="Swalarsk-Parry B.S."/>
            <person name="Vaghefi N."/>
            <person name="Wilken P.M."/>
            <person name="An Z."/>
            <person name="de Beer Z.W."/>
            <person name="De Vos L."/>
            <person name="Chen L."/>
            <person name="Duong T.A."/>
            <person name="Gao Y."/>
            <person name="Hammerbacher A."/>
            <person name="Kikkert J.R."/>
            <person name="Li Y."/>
            <person name="Li H."/>
            <person name="Li K."/>
            <person name="Li Q."/>
            <person name="Liu X."/>
            <person name="Ma X."/>
            <person name="Naidoo K."/>
            <person name="Pethybridge S.J."/>
            <person name="Sun J."/>
            <person name="Steenkamp E.T."/>
            <person name="van der Nest M.A."/>
            <person name="van Wyk S."/>
            <person name="Wingfield M.J."/>
            <person name="Xiong C."/>
            <person name="Yue Q."/>
            <person name="Zhang X."/>
        </authorList>
    </citation>
    <scope>NUCLEOTIDE SEQUENCE [LARGE SCALE GENOMIC DNA]</scope>
    <source>
        <strain evidence="2 3">BP5796</strain>
    </source>
</reference>
<evidence type="ECO:0000313" key="3">
    <source>
        <dbReference type="Proteomes" id="UP000256328"/>
    </source>
</evidence>
<dbReference type="InterPro" id="IPR010730">
    <property type="entry name" value="HET"/>
</dbReference>
<dbReference type="EMBL" id="PDLN01000023">
    <property type="protein sequence ID" value="RDW57257.1"/>
    <property type="molecule type" value="Genomic_DNA"/>
</dbReference>
<dbReference type="AlphaFoldDB" id="A0A3D8Q6E2"/>
<sequence length="155" mass="17183">MGDMTADSEVAAVPRYEYTKLPGSRTIGLLYIDPVPPQKLWQPLVISFSEASLDDLGSYAVLSYSWATSDDNESMRQSKLVSCGDGTGIMVTPNCDSALRRMRSWLPPDWKAEILIDSICTNQSNDDETSQQVAMMAQIYTKAYITIAWVGEESI</sequence>
<gene>
    <name evidence="2" type="ORF">BP5796_12707</name>
</gene>
<comment type="caution">
    <text evidence="2">The sequence shown here is derived from an EMBL/GenBank/DDBJ whole genome shotgun (WGS) entry which is preliminary data.</text>
</comment>
<dbReference type="Proteomes" id="UP000256328">
    <property type="component" value="Unassembled WGS sequence"/>
</dbReference>
<evidence type="ECO:0000313" key="2">
    <source>
        <dbReference type="EMBL" id="RDW57257.1"/>
    </source>
</evidence>
<accession>A0A3D8Q6E2</accession>
<dbReference type="OrthoDB" id="3563801at2759"/>
<dbReference type="PANTHER" id="PTHR24148">
    <property type="entry name" value="ANKYRIN REPEAT DOMAIN-CONTAINING PROTEIN 39 HOMOLOG-RELATED"/>
    <property type="match status" value="1"/>
</dbReference>
<feature type="domain" description="Heterokaryon incompatibility" evidence="1">
    <location>
        <begin position="59"/>
        <end position="153"/>
    </location>
</feature>
<name>A0A3D8Q6E2_9HELO</name>
<evidence type="ECO:0000259" key="1">
    <source>
        <dbReference type="Pfam" id="PF06985"/>
    </source>
</evidence>
<protein>
    <recommendedName>
        <fullName evidence="1">Heterokaryon incompatibility domain-containing protein</fullName>
    </recommendedName>
</protein>
<proteinExistence type="predicted"/>
<keyword evidence="3" id="KW-1185">Reference proteome</keyword>
<dbReference type="Pfam" id="PF06985">
    <property type="entry name" value="HET"/>
    <property type="match status" value="1"/>
</dbReference>